<proteinExistence type="predicted"/>
<dbReference type="InterPro" id="IPR011990">
    <property type="entry name" value="TPR-like_helical_dom_sf"/>
</dbReference>
<accession>A0A425Y6E2</accession>
<evidence type="ECO:0000313" key="4">
    <source>
        <dbReference type="EMBL" id="RRG24083.1"/>
    </source>
</evidence>
<reference evidence="4 5" key="1">
    <citation type="submission" date="2018-07" db="EMBL/GenBank/DDBJ databases">
        <title>Draft genome sequence of Ancylomarina sp. M1P.</title>
        <authorList>
            <person name="Yadav S."/>
            <person name="Villanueva L."/>
            <person name="Damste J.S.S."/>
        </authorList>
    </citation>
    <scope>NUCLEOTIDE SEQUENCE [LARGE SCALE GENOMIC DNA]</scope>
    <source>
        <strain evidence="4 5">M1P</strain>
    </source>
</reference>
<keyword evidence="2" id="KW-0812">Transmembrane</keyword>
<feature type="coiled-coil region" evidence="1">
    <location>
        <begin position="379"/>
        <end position="406"/>
    </location>
</feature>
<keyword evidence="1" id="KW-0175">Coiled coil</keyword>
<dbReference type="InterPro" id="IPR045957">
    <property type="entry name" value="DUF6377"/>
</dbReference>
<organism evidence="4 5">
    <name type="scientific">Ancylomarina euxinus</name>
    <dbReference type="NCBI Taxonomy" id="2283627"/>
    <lineage>
        <taxon>Bacteria</taxon>
        <taxon>Pseudomonadati</taxon>
        <taxon>Bacteroidota</taxon>
        <taxon>Bacteroidia</taxon>
        <taxon>Marinilabiliales</taxon>
        <taxon>Marinifilaceae</taxon>
        <taxon>Ancylomarina</taxon>
    </lineage>
</organism>
<keyword evidence="2" id="KW-1133">Transmembrane helix</keyword>
<dbReference type="Proteomes" id="UP000285794">
    <property type="component" value="Unassembled WGS sequence"/>
</dbReference>
<feature type="domain" description="DUF6377" evidence="3">
    <location>
        <begin position="293"/>
        <end position="525"/>
    </location>
</feature>
<dbReference type="SUPFAM" id="SSF81901">
    <property type="entry name" value="HCP-like"/>
    <property type="match status" value="1"/>
</dbReference>
<name>A0A425Y6E2_9BACT</name>
<evidence type="ECO:0000256" key="1">
    <source>
        <dbReference type="SAM" id="Coils"/>
    </source>
</evidence>
<dbReference type="EMBL" id="QQWG01000002">
    <property type="protein sequence ID" value="RRG24083.1"/>
    <property type="molecule type" value="Genomic_DNA"/>
</dbReference>
<evidence type="ECO:0000259" key="3">
    <source>
        <dbReference type="Pfam" id="PF19904"/>
    </source>
</evidence>
<dbReference type="Gene3D" id="1.25.40.10">
    <property type="entry name" value="Tetratricopeptide repeat domain"/>
    <property type="match status" value="1"/>
</dbReference>
<evidence type="ECO:0000256" key="2">
    <source>
        <dbReference type="SAM" id="Phobius"/>
    </source>
</evidence>
<keyword evidence="5" id="KW-1185">Reference proteome</keyword>
<gene>
    <name evidence="4" type="ORF">DWB61_02910</name>
</gene>
<feature type="transmembrane region" description="Helical" evidence="2">
    <location>
        <begin position="364"/>
        <end position="383"/>
    </location>
</feature>
<keyword evidence="2" id="KW-0472">Membrane</keyword>
<dbReference type="Pfam" id="PF19904">
    <property type="entry name" value="DUF6377"/>
    <property type="match status" value="1"/>
</dbReference>
<protein>
    <recommendedName>
        <fullName evidence="3">DUF6377 domain-containing protein</fullName>
    </recommendedName>
</protein>
<comment type="caution">
    <text evidence="4">The sequence shown here is derived from an EMBL/GenBank/DDBJ whole genome shotgun (WGS) entry which is preliminary data.</text>
</comment>
<dbReference type="AlphaFoldDB" id="A0A425Y6E2"/>
<sequence>MYSSIGFQDQIFFNFKLVYFYALFCILHLFQYLQFDMLKFLFSILFIQFILCETSIAQTDWSKQLDHYISKRDEIDAAKKETIKNLLKDLRFTREEKNRDKEFSALMKSVKAYEYFVYDSAFKYAQAANLLAYRLKDESKIAESKSKLSLIMLLKGLYTSSIDTLNTVEYQYLSKDKRKEFYSTAYRAYYDLSGYSRDKHYSEAYKKLGHYYSRKLIDEFPKPSFEKVLGMALQEMVSGELSKAENHYFDLLNNFKLNDHETAIVTSGLGFIYSDKNESEKAKEFLMRASIGDIKAGIKETTACRSLAELFYREGDIDKAYQYILLAKADADFYGSEQRKFEISYTLPLIESARFQKENKQKKMIGLISLLVLTFSLIILRQLQKLRQARKEIVNSNENLTCVNELLREASRIKEEYIGYYFNFSSQYIDKLEDFKKSISRQLMTKSYDNIEQELKKYNPRNERQRLFEDFDRIFLKLFPDFVKRFNQLFDEKDRIVLKDDLSLNTDLRIFALIRIGVTDSEKIAGILNLSVNTIYTYKTKIRNRSIYPNEAFDLKVMAIKSV</sequence>
<evidence type="ECO:0000313" key="5">
    <source>
        <dbReference type="Proteomes" id="UP000285794"/>
    </source>
</evidence>
<feature type="transmembrane region" description="Helical" evidence="2">
    <location>
        <begin position="12"/>
        <end position="31"/>
    </location>
</feature>